<dbReference type="InterPro" id="IPR006260">
    <property type="entry name" value="TonB/TolA_C"/>
</dbReference>
<dbReference type="GO" id="GO:0055085">
    <property type="term" value="P:transmembrane transport"/>
    <property type="evidence" value="ECO:0007669"/>
    <property type="project" value="InterPro"/>
</dbReference>
<name>A0A1W1VUX5_9BACT</name>
<dbReference type="STRING" id="645990.SAMN00120144_2955"/>
<evidence type="ECO:0000313" key="12">
    <source>
        <dbReference type="Proteomes" id="UP000192266"/>
    </source>
</evidence>
<protein>
    <submittedName>
        <fullName evidence="11">TonB family protein</fullName>
    </submittedName>
</protein>
<keyword evidence="8" id="KW-1133">Transmembrane helix</keyword>
<accession>A0A1W1VUX5</accession>
<keyword evidence="6" id="KW-0812">Transmembrane</keyword>
<evidence type="ECO:0000256" key="7">
    <source>
        <dbReference type="ARBA" id="ARBA00022927"/>
    </source>
</evidence>
<sequence length="320" mass="35624">MKGLLVAVLLTAWMGLPVWAHGQSLPAVYLNARDEETVPDSATHYRVVDLLSDTEFGVREYSLVGMLLLRGTLSAIEPPVRNGVFTWLYPTGAKASEVPFRDNKAHGLFVAWYEDGRVRSRGEYELGQRVGPWLSVHRNGQKRSEGRYQQGHPHGEWRYYYDTGQLSAIERLYTGRTLNLTYYLPDGAALAGISQKREPPKFPGGNAALLRHIDQATVYPKEARRRNLTGQVFVNYTVGEDGRVGDVRVVRGLSPELDNEARRVVAGLPAFQPGREYNLPTAMTFTLAINFTPTFTLLGNTLPPQGPPIEARASNPDANF</sequence>
<proteinExistence type="inferred from homology"/>
<evidence type="ECO:0000256" key="5">
    <source>
        <dbReference type="ARBA" id="ARBA00022519"/>
    </source>
</evidence>
<gene>
    <name evidence="11" type="ORF">SAMN00120144_2955</name>
</gene>
<comment type="similarity">
    <text evidence="2">Belongs to the TonB family.</text>
</comment>
<dbReference type="PROSITE" id="PS52015">
    <property type="entry name" value="TONB_CTD"/>
    <property type="match status" value="1"/>
</dbReference>
<evidence type="ECO:0000256" key="2">
    <source>
        <dbReference type="ARBA" id="ARBA00006555"/>
    </source>
</evidence>
<feature type="domain" description="TonB C-terminal" evidence="10">
    <location>
        <begin position="204"/>
        <end position="304"/>
    </location>
</feature>
<dbReference type="SUPFAM" id="SSF74653">
    <property type="entry name" value="TolA/TonB C-terminal domain"/>
    <property type="match status" value="1"/>
</dbReference>
<keyword evidence="4" id="KW-1003">Cell membrane</keyword>
<dbReference type="RefSeq" id="WP_084446369.1">
    <property type="nucleotide sequence ID" value="NZ_FWWW01000074.1"/>
</dbReference>
<dbReference type="GO" id="GO:0015031">
    <property type="term" value="P:protein transport"/>
    <property type="evidence" value="ECO:0007669"/>
    <property type="project" value="UniProtKB-KW"/>
</dbReference>
<evidence type="ECO:0000259" key="10">
    <source>
        <dbReference type="PROSITE" id="PS52015"/>
    </source>
</evidence>
<comment type="subcellular location">
    <subcellularLocation>
        <location evidence="1">Cell inner membrane</location>
        <topology evidence="1">Single-pass membrane protein</topology>
        <orientation evidence="1">Periplasmic side</orientation>
    </subcellularLocation>
</comment>
<dbReference type="NCBIfam" id="TIGR01352">
    <property type="entry name" value="tonB_Cterm"/>
    <property type="match status" value="1"/>
</dbReference>
<evidence type="ECO:0000256" key="9">
    <source>
        <dbReference type="ARBA" id="ARBA00023136"/>
    </source>
</evidence>
<evidence type="ECO:0000256" key="8">
    <source>
        <dbReference type="ARBA" id="ARBA00022989"/>
    </source>
</evidence>
<dbReference type="AlphaFoldDB" id="A0A1W1VUX5"/>
<dbReference type="EMBL" id="FWWW01000074">
    <property type="protein sequence ID" value="SMB96901.1"/>
    <property type="molecule type" value="Genomic_DNA"/>
</dbReference>
<evidence type="ECO:0000256" key="6">
    <source>
        <dbReference type="ARBA" id="ARBA00022692"/>
    </source>
</evidence>
<keyword evidence="12" id="KW-1185">Reference proteome</keyword>
<keyword evidence="5" id="KW-0997">Cell inner membrane</keyword>
<dbReference type="InterPro" id="IPR037682">
    <property type="entry name" value="TonB_C"/>
</dbReference>
<dbReference type="Proteomes" id="UP000192266">
    <property type="component" value="Unassembled WGS sequence"/>
</dbReference>
<dbReference type="PANTHER" id="PTHR33446">
    <property type="entry name" value="PROTEIN TONB-RELATED"/>
    <property type="match status" value="1"/>
</dbReference>
<dbReference type="Gene3D" id="3.90.930.1">
    <property type="match status" value="1"/>
</dbReference>
<dbReference type="PANTHER" id="PTHR33446:SF2">
    <property type="entry name" value="PROTEIN TONB"/>
    <property type="match status" value="1"/>
</dbReference>
<dbReference type="Pfam" id="PF07661">
    <property type="entry name" value="MORN_2"/>
    <property type="match status" value="1"/>
</dbReference>
<organism evidence="11 12">
    <name type="scientific">Hymenobacter roseosalivarius DSM 11622</name>
    <dbReference type="NCBI Taxonomy" id="645990"/>
    <lineage>
        <taxon>Bacteria</taxon>
        <taxon>Pseudomonadati</taxon>
        <taxon>Bacteroidota</taxon>
        <taxon>Cytophagia</taxon>
        <taxon>Cytophagales</taxon>
        <taxon>Hymenobacteraceae</taxon>
        <taxon>Hymenobacter</taxon>
    </lineage>
</organism>
<dbReference type="SUPFAM" id="SSF82185">
    <property type="entry name" value="Histone H3 K4-specific methyltransferase SET7/9 N-terminal domain"/>
    <property type="match status" value="1"/>
</dbReference>
<dbReference type="GO" id="GO:0098797">
    <property type="term" value="C:plasma membrane protein complex"/>
    <property type="evidence" value="ECO:0007669"/>
    <property type="project" value="TreeGrafter"/>
</dbReference>
<dbReference type="Gene3D" id="3.30.1150.10">
    <property type="match status" value="1"/>
</dbReference>
<keyword evidence="7" id="KW-0653">Protein transport</keyword>
<dbReference type="InterPro" id="IPR011652">
    <property type="entry name" value="MORN_2"/>
</dbReference>
<dbReference type="InterPro" id="IPR051045">
    <property type="entry name" value="TonB-dependent_transducer"/>
</dbReference>
<keyword evidence="9" id="KW-0472">Membrane</keyword>
<dbReference type="GO" id="GO:0031992">
    <property type="term" value="F:energy transducer activity"/>
    <property type="evidence" value="ECO:0007669"/>
    <property type="project" value="TreeGrafter"/>
</dbReference>
<dbReference type="OrthoDB" id="9812355at2"/>
<evidence type="ECO:0000256" key="1">
    <source>
        <dbReference type="ARBA" id="ARBA00004383"/>
    </source>
</evidence>
<evidence type="ECO:0000256" key="4">
    <source>
        <dbReference type="ARBA" id="ARBA00022475"/>
    </source>
</evidence>
<evidence type="ECO:0000313" key="11">
    <source>
        <dbReference type="EMBL" id="SMB96901.1"/>
    </source>
</evidence>
<reference evidence="11 12" key="1">
    <citation type="submission" date="2017-04" db="EMBL/GenBank/DDBJ databases">
        <authorList>
            <person name="Afonso C.L."/>
            <person name="Miller P.J."/>
            <person name="Scott M.A."/>
            <person name="Spackman E."/>
            <person name="Goraichik I."/>
            <person name="Dimitrov K.M."/>
            <person name="Suarez D.L."/>
            <person name="Swayne D.E."/>
        </authorList>
    </citation>
    <scope>NUCLEOTIDE SEQUENCE [LARGE SCALE GENOMIC DNA]</scope>
    <source>
        <strain evidence="11 12">DSM 11622</strain>
    </source>
</reference>
<evidence type="ECO:0000256" key="3">
    <source>
        <dbReference type="ARBA" id="ARBA00022448"/>
    </source>
</evidence>
<keyword evidence="3" id="KW-0813">Transport</keyword>
<dbReference type="Pfam" id="PF03544">
    <property type="entry name" value="TonB_C"/>
    <property type="match status" value="1"/>
</dbReference>